<evidence type="ECO:0000256" key="1">
    <source>
        <dbReference type="SAM" id="MobiDB-lite"/>
    </source>
</evidence>
<organism evidence="3 4">
    <name type="scientific">Archangium lansingense</name>
    <dbReference type="NCBI Taxonomy" id="2995310"/>
    <lineage>
        <taxon>Bacteria</taxon>
        <taxon>Pseudomonadati</taxon>
        <taxon>Myxococcota</taxon>
        <taxon>Myxococcia</taxon>
        <taxon>Myxococcales</taxon>
        <taxon>Cystobacterineae</taxon>
        <taxon>Archangiaceae</taxon>
        <taxon>Archangium</taxon>
    </lineage>
</organism>
<gene>
    <name evidence="3" type="ORF">OV287_30980</name>
</gene>
<protein>
    <recommendedName>
        <fullName evidence="2">DUF6968 domain-containing protein</fullName>
    </recommendedName>
</protein>
<feature type="region of interest" description="Disordered" evidence="1">
    <location>
        <begin position="113"/>
        <end position="150"/>
    </location>
</feature>
<proteinExistence type="predicted"/>
<keyword evidence="4" id="KW-1185">Reference proteome</keyword>
<evidence type="ECO:0000313" key="3">
    <source>
        <dbReference type="EMBL" id="MCY1078893.1"/>
    </source>
</evidence>
<dbReference type="RefSeq" id="WP_267537653.1">
    <property type="nucleotide sequence ID" value="NZ_JAPNKA010000001.1"/>
</dbReference>
<dbReference type="Pfam" id="PF22302">
    <property type="entry name" value="DUF6968"/>
    <property type="match status" value="1"/>
</dbReference>
<evidence type="ECO:0000313" key="4">
    <source>
        <dbReference type="Proteomes" id="UP001207654"/>
    </source>
</evidence>
<evidence type="ECO:0000259" key="2">
    <source>
        <dbReference type="Pfam" id="PF22302"/>
    </source>
</evidence>
<sequence>MAERRFESAGGSRQRAAIRVRVPARDSRTGNYKCSVEWVHSGEKELFELWGIDSMQALQLAIRAAGGLVKGDEGDLRWVGSDDGYLGFPRTYPEFLPKALLRKLERMIDREIAAHTRKSEAGHKRRQRKQQQTRAGWRKPRPGTMPPGAR</sequence>
<feature type="compositionally biased region" description="Basic and acidic residues" evidence="1">
    <location>
        <begin position="113"/>
        <end position="122"/>
    </location>
</feature>
<feature type="domain" description="DUF6968" evidence="2">
    <location>
        <begin position="2"/>
        <end position="89"/>
    </location>
</feature>
<feature type="compositionally biased region" description="Basic residues" evidence="1">
    <location>
        <begin position="123"/>
        <end position="141"/>
    </location>
</feature>
<reference evidence="3 4" key="1">
    <citation type="submission" date="2022-11" db="EMBL/GenBank/DDBJ databases">
        <title>Minimal conservation of predation-associated metabolite biosynthetic gene clusters underscores biosynthetic potential of Myxococcota including descriptions for ten novel species: Archangium lansinium sp. nov., Myxococcus landrumus sp. nov., Nannocystis bai.</title>
        <authorList>
            <person name="Ahearne A."/>
            <person name="Stevens C."/>
            <person name="Phillips K."/>
        </authorList>
    </citation>
    <scope>NUCLEOTIDE SEQUENCE [LARGE SCALE GENOMIC DNA]</scope>
    <source>
        <strain evidence="3 4">MIWBW</strain>
    </source>
</reference>
<name>A0ABT4AB53_9BACT</name>
<dbReference type="InterPro" id="IPR054241">
    <property type="entry name" value="DUF6968"/>
</dbReference>
<dbReference type="Proteomes" id="UP001207654">
    <property type="component" value="Unassembled WGS sequence"/>
</dbReference>
<dbReference type="EMBL" id="JAPNKA010000001">
    <property type="protein sequence ID" value="MCY1078893.1"/>
    <property type="molecule type" value="Genomic_DNA"/>
</dbReference>
<accession>A0ABT4AB53</accession>
<comment type="caution">
    <text evidence="3">The sequence shown here is derived from an EMBL/GenBank/DDBJ whole genome shotgun (WGS) entry which is preliminary data.</text>
</comment>